<dbReference type="EMBL" id="JAGGJA010000024">
    <property type="protein sequence ID" value="MCW9709159.1"/>
    <property type="molecule type" value="Genomic_DNA"/>
</dbReference>
<evidence type="ECO:0000313" key="7">
    <source>
        <dbReference type="EMBL" id="MCW9709159.1"/>
    </source>
</evidence>
<dbReference type="InterPro" id="IPR024935">
    <property type="entry name" value="Rubredoxin_dom"/>
</dbReference>
<sequence>MKKKDLIRAFIPGGVLTPRDLRKIIDIARALGNKVVHFGSRQDIMFPGDDVDQKKLDKAFGSIRTNYEWSGQKYQNIVTSYVAVDIMPSRPWVTTGTYYNVLEFFDYRPRLKVNITDPEQSLVPLFNGQLNFVASEHEDYWYLFIKFDTSDELQRWPVLVYSQDVGKVAAALDSFYFRNGQEVKMSIDALFQKINMALDTNNRTIDNNLDSHTEPFPYYEGFNKMGNNKYWLGLYWRNNRYTISFLEKICDLCDQTNCGRIIITPWKSFIVKGISEEDRPKWEILCGNNGINLRHSSLELNWHLPVLDEKALKLKNYLVDVFDQHDISTYGLTFSIKELPANLFTSIAILSQPSLRLFGKYSLIKRYNIFYSKNFDPNEEEYIPFAMYVTKRELPRVLMKLSQIFYAEMSKESEDRVWQDGETEKETHRVYQCPHCLTVYDERYGDQQMGIASGTSFTALPDSYECPMCEAPKAEFEAKEMLLN</sequence>
<feature type="domain" description="Rubredoxin-like" evidence="6">
    <location>
        <begin position="428"/>
        <end position="479"/>
    </location>
</feature>
<reference evidence="7 8" key="1">
    <citation type="submission" date="2021-03" db="EMBL/GenBank/DDBJ databases">
        <title>Aliifodinibius sp. nov., a new bacterium isolated from saline soil.</title>
        <authorList>
            <person name="Galisteo C."/>
            <person name="De La Haba R."/>
            <person name="Sanchez-Porro C."/>
            <person name="Ventosa A."/>
        </authorList>
    </citation>
    <scope>NUCLEOTIDE SEQUENCE [LARGE SCALE GENOMIC DNA]</scope>
    <source>
        <strain evidence="7 8">1BSP15-2V2</strain>
    </source>
</reference>
<dbReference type="RefSeq" id="WP_265768032.1">
    <property type="nucleotide sequence ID" value="NZ_JAGGJA010000024.1"/>
</dbReference>
<dbReference type="PANTHER" id="PTHR47627">
    <property type="entry name" value="RUBREDOXIN"/>
    <property type="match status" value="1"/>
</dbReference>
<dbReference type="CDD" id="cd00730">
    <property type="entry name" value="rubredoxin"/>
    <property type="match status" value="1"/>
</dbReference>
<evidence type="ECO:0000256" key="2">
    <source>
        <dbReference type="ARBA" id="ARBA00022448"/>
    </source>
</evidence>
<dbReference type="PANTHER" id="PTHR47627:SF1">
    <property type="entry name" value="RUBREDOXIN-1-RELATED"/>
    <property type="match status" value="1"/>
</dbReference>
<name>A0ABT3PTG6_9BACT</name>
<evidence type="ECO:0000256" key="4">
    <source>
        <dbReference type="ARBA" id="ARBA00022982"/>
    </source>
</evidence>
<dbReference type="Pfam" id="PF03460">
    <property type="entry name" value="NIR_SIR_ferr"/>
    <property type="match status" value="2"/>
</dbReference>
<comment type="caution">
    <text evidence="7">The sequence shown here is derived from an EMBL/GenBank/DDBJ whole genome shotgun (WGS) entry which is preliminary data.</text>
</comment>
<dbReference type="Proteomes" id="UP001207918">
    <property type="component" value="Unassembled WGS sequence"/>
</dbReference>
<keyword evidence="8" id="KW-1185">Reference proteome</keyword>
<evidence type="ECO:0000259" key="6">
    <source>
        <dbReference type="PROSITE" id="PS50903"/>
    </source>
</evidence>
<evidence type="ECO:0000256" key="1">
    <source>
        <dbReference type="ARBA" id="ARBA00001965"/>
    </source>
</evidence>
<dbReference type="Pfam" id="PF00301">
    <property type="entry name" value="Rubredoxin"/>
    <property type="match status" value="1"/>
</dbReference>
<gene>
    <name evidence="7" type="ORF">J6I44_20020</name>
</gene>
<dbReference type="SUPFAM" id="SSF57802">
    <property type="entry name" value="Rubredoxin-like"/>
    <property type="match status" value="1"/>
</dbReference>
<dbReference type="InterPro" id="IPR024934">
    <property type="entry name" value="Rubredoxin-like_dom"/>
</dbReference>
<evidence type="ECO:0000256" key="5">
    <source>
        <dbReference type="ARBA" id="ARBA00023004"/>
    </source>
</evidence>
<accession>A0ABT3PTG6</accession>
<evidence type="ECO:0000256" key="3">
    <source>
        <dbReference type="ARBA" id="ARBA00022723"/>
    </source>
</evidence>
<dbReference type="PROSITE" id="PS50903">
    <property type="entry name" value="RUBREDOXIN_LIKE"/>
    <property type="match status" value="1"/>
</dbReference>
<dbReference type="SUPFAM" id="SSF55124">
    <property type="entry name" value="Nitrite/Sulfite reductase N-terminal domain-like"/>
    <property type="match status" value="2"/>
</dbReference>
<dbReference type="InterPro" id="IPR050526">
    <property type="entry name" value="Rubredoxin_ET"/>
</dbReference>
<dbReference type="InterPro" id="IPR036136">
    <property type="entry name" value="Nit/Sulf_reduc_fer-like_dom_sf"/>
</dbReference>
<protein>
    <submittedName>
        <fullName evidence="7">Rubredoxin</fullName>
    </submittedName>
</protein>
<proteinExistence type="predicted"/>
<keyword evidence="4" id="KW-0249">Electron transport</keyword>
<organism evidence="7 8">
    <name type="scientific">Fodinibius salsisoli</name>
    <dbReference type="NCBI Taxonomy" id="2820877"/>
    <lineage>
        <taxon>Bacteria</taxon>
        <taxon>Pseudomonadati</taxon>
        <taxon>Balneolota</taxon>
        <taxon>Balneolia</taxon>
        <taxon>Balneolales</taxon>
        <taxon>Balneolaceae</taxon>
        <taxon>Fodinibius</taxon>
    </lineage>
</organism>
<keyword evidence="3" id="KW-0479">Metal-binding</keyword>
<dbReference type="Gene3D" id="3.90.480.20">
    <property type="match status" value="1"/>
</dbReference>
<keyword evidence="2" id="KW-0813">Transport</keyword>
<dbReference type="Gene3D" id="2.20.28.10">
    <property type="match status" value="1"/>
</dbReference>
<keyword evidence="5" id="KW-0408">Iron</keyword>
<dbReference type="InterPro" id="IPR005117">
    <property type="entry name" value="NiRdtase/SiRdtase_haem-b_fer"/>
</dbReference>
<evidence type="ECO:0000313" key="8">
    <source>
        <dbReference type="Proteomes" id="UP001207918"/>
    </source>
</evidence>
<comment type="cofactor">
    <cofactor evidence="1">
        <name>Fe(3+)</name>
        <dbReference type="ChEBI" id="CHEBI:29034"/>
    </cofactor>
</comment>